<dbReference type="Proteomes" id="UP000433737">
    <property type="component" value="Unassembled WGS sequence"/>
</dbReference>
<proteinExistence type="predicted"/>
<feature type="compositionally biased region" description="Polar residues" evidence="1">
    <location>
        <begin position="10"/>
        <end position="28"/>
    </location>
</feature>
<evidence type="ECO:0000256" key="1">
    <source>
        <dbReference type="SAM" id="MobiDB-lite"/>
    </source>
</evidence>
<dbReference type="EMBL" id="CABWMH010000034">
    <property type="protein sequence ID" value="VXC43489.1"/>
    <property type="molecule type" value="Genomic_DNA"/>
</dbReference>
<sequence length="436" mass="48731">MKPHTHRRTAMNTHNVNVNTATPESPKTWDNSPSAFWLIRKDALLVELAKAEGELMMYHALERAGVTTETEEREECPWDAAVIVKSLAEMGAINSPRVYEMARSVRTLAVNLCRGAWRRGEPPVLEDLKSCVAEAEAARNKLIAHWAEQEKPYCVMAHGETEYPEDDPTYGTYWREGVVHLGRAWTVAEAMDIAAAAWLEGEWEPRDADECHWDSDFGRDMGPVSFSPRTIVISDEQNRKVLTADAASLEWNAHVTGEAEISRLAAERDALLREAALESGWDNFSTAKQLRAKAEATQAGVVDSAWQGHPDVMDALAAFVRPERKTWGDRLNTRGLSKFMADDMKFLISLSERSCPASKNERYELVHGLALSIADHVSRAVTDWSTPRPKIPAAVIAAWLLTKEMVLALFGENGEEIWSGVQGALKSRLTEYYHDC</sequence>
<accession>A0AAX3JAT8</accession>
<evidence type="ECO:0000313" key="3">
    <source>
        <dbReference type="Proteomes" id="UP000433737"/>
    </source>
</evidence>
<dbReference type="AlphaFoldDB" id="A0AAX3JAT8"/>
<comment type="caution">
    <text evidence="2">The sequence shown here is derived from an EMBL/GenBank/DDBJ whole genome shotgun (WGS) entry which is preliminary data.</text>
</comment>
<feature type="region of interest" description="Disordered" evidence="1">
    <location>
        <begin position="1"/>
        <end position="28"/>
    </location>
</feature>
<organism evidence="2 3">
    <name type="scientific">Pantoea brenneri</name>
    <dbReference type="NCBI Taxonomy" id="472694"/>
    <lineage>
        <taxon>Bacteria</taxon>
        <taxon>Pseudomonadati</taxon>
        <taxon>Pseudomonadota</taxon>
        <taxon>Gammaproteobacteria</taxon>
        <taxon>Enterobacterales</taxon>
        <taxon>Erwiniaceae</taxon>
        <taxon>Pantoea</taxon>
    </lineage>
</organism>
<evidence type="ECO:0000313" key="2">
    <source>
        <dbReference type="EMBL" id="VXC43489.1"/>
    </source>
</evidence>
<gene>
    <name evidence="2" type="ORF">PANT111_40257</name>
</gene>
<name>A0AAX3JAT8_9GAMM</name>
<protein>
    <submittedName>
        <fullName evidence="2">Uncharacterized protein</fullName>
    </submittedName>
</protein>
<reference evidence="2 3" key="1">
    <citation type="submission" date="2019-10" db="EMBL/GenBank/DDBJ databases">
        <authorList>
            <person name="Karimi E."/>
        </authorList>
    </citation>
    <scope>NUCLEOTIDE SEQUENCE [LARGE SCALE GENOMIC DNA]</scope>
    <source>
        <strain evidence="2">Pantoea sp. 111</strain>
    </source>
</reference>